<dbReference type="Pfam" id="PF00076">
    <property type="entry name" value="RRM_1"/>
    <property type="match status" value="1"/>
</dbReference>
<keyword evidence="8" id="KW-1185">Reference proteome</keyword>
<feature type="compositionally biased region" description="Basic and acidic residues" evidence="6">
    <location>
        <begin position="543"/>
        <end position="557"/>
    </location>
</feature>
<keyword evidence="3" id="KW-0539">Nucleus</keyword>
<dbReference type="PANTHER" id="PTHR15683:SF8">
    <property type="entry name" value="SCAFFOLD ATTACHMENT FACTOR B, ISOFORM B"/>
    <property type="match status" value="1"/>
</dbReference>
<feature type="region of interest" description="Disordered" evidence="6">
    <location>
        <begin position="352"/>
        <end position="451"/>
    </location>
</feature>
<evidence type="ECO:0000256" key="3">
    <source>
        <dbReference type="ARBA" id="ARBA00023242"/>
    </source>
</evidence>
<dbReference type="PROSITE" id="PS50102">
    <property type="entry name" value="RRM"/>
    <property type="match status" value="1"/>
</dbReference>
<evidence type="ECO:0000259" key="7">
    <source>
        <dbReference type="PROSITE" id="PS50102"/>
    </source>
</evidence>
<keyword evidence="5" id="KW-0175">Coiled coil</keyword>
<comment type="subcellular location">
    <subcellularLocation>
        <location evidence="1">Nucleus</location>
    </subcellularLocation>
</comment>
<evidence type="ECO:0000256" key="6">
    <source>
        <dbReference type="SAM" id="MobiDB-lite"/>
    </source>
</evidence>
<feature type="compositionally biased region" description="Basic residues" evidence="6">
    <location>
        <begin position="253"/>
        <end position="274"/>
    </location>
</feature>
<dbReference type="InterPro" id="IPR000504">
    <property type="entry name" value="RRM_dom"/>
</dbReference>
<sequence>MEDGIKAGDETKMDCADGGAGPLSSGAAVSEEAAGDLADGNANKVAYKSDSSGNITGVSSAIPDVVTNGEAQNAPNRELDIGKMKDEQLEAIKQQQQEESLEEFIRDDELLVDDKDSCMVEKISVQPEAPKRKLQSCAIWVSNINPETKASSLKVELTKYGKVQNARIVTNGEKYYGYALLESAESAKLCIEQLNRKPMNGFEVQISFDPPTKRKSCEQAAKRTESREFSRHISKRRRRSASNDDPLTLKVSSSRKRSSEKRSRSSSKQRSRRGGSREFETNRQREIELRIAIEKRKLAKEKRQLEYEKLEFLKFQKRVQEYSVNDQVKKEVQRLEELRRAKDDEMLRKRILVEKTKRTPSPRSKSYKKRVDKTVPPPPRLTRDDFSSRRSWAKQKVENNLPRDYKYESTRKQDYRHNYQSDRKQRYVYPEAKRAEDKYKDKSKDSGKDATCKTMRSEVFVASSSSALAAAASTPCSNFQYGGGSVGVSYPTAYRGYNPQPPPPVEYHPPPQHIPVSHTQNNWNDRQQLYHKDYASSGSRSSVHVEHNKYDDYDKRQQPTYFNSNRKY</sequence>
<dbReference type="RefSeq" id="XP_017768291.1">
    <property type="nucleotide sequence ID" value="XM_017912802.1"/>
</dbReference>
<gene>
    <name evidence="9" type="primary">LOC108556622</name>
</gene>
<evidence type="ECO:0000256" key="2">
    <source>
        <dbReference type="ARBA" id="ARBA00022884"/>
    </source>
</evidence>
<feature type="region of interest" description="Disordered" evidence="6">
    <location>
        <begin position="213"/>
        <end position="281"/>
    </location>
</feature>
<feature type="compositionally biased region" description="Polar residues" evidence="6">
    <location>
        <begin position="558"/>
        <end position="568"/>
    </location>
</feature>
<evidence type="ECO:0000256" key="1">
    <source>
        <dbReference type="ARBA" id="ARBA00004123"/>
    </source>
</evidence>
<dbReference type="InterPro" id="IPR012677">
    <property type="entry name" value="Nucleotide-bd_a/b_plait_sf"/>
</dbReference>
<dbReference type="Proteomes" id="UP000695000">
    <property type="component" value="Unplaced"/>
</dbReference>
<dbReference type="PANTHER" id="PTHR15683">
    <property type="entry name" value="SCAFFOLD ATTACHMENT FACTOR B-RELATED"/>
    <property type="match status" value="1"/>
</dbReference>
<feature type="region of interest" description="Disordered" evidence="6">
    <location>
        <begin position="495"/>
        <end position="568"/>
    </location>
</feature>
<evidence type="ECO:0000256" key="4">
    <source>
        <dbReference type="PROSITE-ProRule" id="PRU00176"/>
    </source>
</evidence>
<feature type="compositionally biased region" description="Basic and acidic residues" evidence="6">
    <location>
        <begin position="1"/>
        <end position="15"/>
    </location>
</feature>
<accession>A0ABM1M141</accession>
<name>A0ABM1M141_NICVS</name>
<proteinExistence type="predicted"/>
<evidence type="ECO:0000256" key="5">
    <source>
        <dbReference type="SAM" id="Coils"/>
    </source>
</evidence>
<dbReference type="SMART" id="SM00360">
    <property type="entry name" value="RRM"/>
    <property type="match status" value="1"/>
</dbReference>
<dbReference type="GeneID" id="108556622"/>
<keyword evidence="2 4" id="KW-0694">RNA-binding</keyword>
<feature type="coiled-coil region" evidence="5">
    <location>
        <begin position="284"/>
        <end position="348"/>
    </location>
</feature>
<feature type="compositionally biased region" description="Basic and acidic residues" evidence="6">
    <location>
        <begin position="395"/>
        <end position="451"/>
    </location>
</feature>
<protein>
    <submittedName>
        <fullName evidence="9">Scaffold attachment factor B1-like</fullName>
    </submittedName>
</protein>
<feature type="compositionally biased region" description="Basic and acidic residues" evidence="6">
    <location>
        <begin position="213"/>
        <end position="231"/>
    </location>
</feature>
<organism evidence="8 9">
    <name type="scientific">Nicrophorus vespilloides</name>
    <name type="common">Boreal carrion beetle</name>
    <dbReference type="NCBI Taxonomy" id="110193"/>
    <lineage>
        <taxon>Eukaryota</taxon>
        <taxon>Metazoa</taxon>
        <taxon>Ecdysozoa</taxon>
        <taxon>Arthropoda</taxon>
        <taxon>Hexapoda</taxon>
        <taxon>Insecta</taxon>
        <taxon>Pterygota</taxon>
        <taxon>Neoptera</taxon>
        <taxon>Endopterygota</taxon>
        <taxon>Coleoptera</taxon>
        <taxon>Polyphaga</taxon>
        <taxon>Staphyliniformia</taxon>
        <taxon>Silphidae</taxon>
        <taxon>Nicrophorinae</taxon>
        <taxon>Nicrophorus</taxon>
    </lineage>
</organism>
<feature type="compositionally biased region" description="Pro residues" evidence="6">
    <location>
        <begin position="499"/>
        <end position="513"/>
    </location>
</feature>
<dbReference type="InterPro" id="IPR051738">
    <property type="entry name" value="SAF_Modulators"/>
</dbReference>
<dbReference type="Gene3D" id="3.30.70.330">
    <property type="match status" value="1"/>
</dbReference>
<evidence type="ECO:0000313" key="9">
    <source>
        <dbReference type="RefSeq" id="XP_017768291.1"/>
    </source>
</evidence>
<feature type="compositionally biased region" description="Polar residues" evidence="6">
    <location>
        <begin position="517"/>
        <end position="527"/>
    </location>
</feature>
<dbReference type="SUPFAM" id="SSF54928">
    <property type="entry name" value="RNA-binding domain, RBD"/>
    <property type="match status" value="1"/>
</dbReference>
<evidence type="ECO:0000313" key="8">
    <source>
        <dbReference type="Proteomes" id="UP000695000"/>
    </source>
</evidence>
<feature type="domain" description="RRM" evidence="7">
    <location>
        <begin position="137"/>
        <end position="211"/>
    </location>
</feature>
<feature type="region of interest" description="Disordered" evidence="6">
    <location>
        <begin position="1"/>
        <end position="34"/>
    </location>
</feature>
<dbReference type="InterPro" id="IPR035979">
    <property type="entry name" value="RBD_domain_sf"/>
</dbReference>
<reference evidence="9" key="1">
    <citation type="submission" date="2025-08" db="UniProtKB">
        <authorList>
            <consortium name="RefSeq"/>
        </authorList>
    </citation>
    <scope>IDENTIFICATION</scope>
    <source>
        <tissue evidence="9">Whole Larva</tissue>
    </source>
</reference>